<dbReference type="PANTHER" id="PTHR15140">
    <property type="entry name" value="TUBULIN-SPECIFIC CHAPERONE E"/>
    <property type="match status" value="1"/>
</dbReference>
<reference evidence="1" key="1">
    <citation type="journal article" date="2019" name="Science">
        <title>Mutation of a bHLH transcription factor allowed almond domestication.</title>
        <authorList>
            <person name="Sanchez-Perez R."/>
            <person name="Pavan S."/>
            <person name="Mazzeo R."/>
            <person name="Moldovan C."/>
            <person name="Aiese Cigliano R."/>
            <person name="Del Cueto J."/>
            <person name="Ricciardi F."/>
            <person name="Lotti C."/>
            <person name="Ricciardi L."/>
            <person name="Dicenta F."/>
            <person name="Lopez-Marques R.L."/>
            <person name="Lindberg Moller B."/>
        </authorList>
    </citation>
    <scope>NUCLEOTIDE SEQUENCE</scope>
</reference>
<dbReference type="PANTHER" id="PTHR15140:SF41">
    <property type="entry name" value="DISEASE RESISTANCE PROTEIN RF45 ISOFORM X1-RELATED"/>
    <property type="match status" value="1"/>
</dbReference>
<proteinExistence type="predicted"/>
<dbReference type="InterPro" id="IPR032675">
    <property type="entry name" value="LRR_dom_sf"/>
</dbReference>
<dbReference type="AlphaFoldDB" id="A0A5H2Y4B8"/>
<accession>A0A5H2Y4B8</accession>
<dbReference type="EMBL" id="AP020593">
    <property type="protein sequence ID" value="BBN68020.1"/>
    <property type="molecule type" value="Genomic_DNA"/>
</dbReference>
<dbReference type="Gene3D" id="3.80.10.10">
    <property type="entry name" value="Ribonuclease Inhibitor"/>
    <property type="match status" value="1"/>
</dbReference>
<protein>
    <submittedName>
        <fullName evidence="1">Uncharacterized protein</fullName>
    </submittedName>
</protein>
<gene>
    <name evidence="1" type="ORF">Prudu_256S000500</name>
</gene>
<dbReference type="SUPFAM" id="SSF52058">
    <property type="entry name" value="L domain-like"/>
    <property type="match status" value="1"/>
</dbReference>
<sequence length="106" mass="12311">MVGSFPTATSLSHLEHLHKLNLNGAINKLPDPHQFPPNLVKLTLRYSYLEADSIVKLGRLPNLKMLILAMEEEAMMKLKNLKIDRCPRLRMIPERFKRKMMNTDRS</sequence>
<evidence type="ECO:0000313" key="1">
    <source>
        <dbReference type="EMBL" id="BBN68020.1"/>
    </source>
</evidence>
<organism evidence="1">
    <name type="scientific">Prunus dulcis</name>
    <name type="common">Almond</name>
    <name type="synonym">Amygdalus dulcis</name>
    <dbReference type="NCBI Taxonomy" id="3755"/>
    <lineage>
        <taxon>Eukaryota</taxon>
        <taxon>Viridiplantae</taxon>
        <taxon>Streptophyta</taxon>
        <taxon>Embryophyta</taxon>
        <taxon>Tracheophyta</taxon>
        <taxon>Spermatophyta</taxon>
        <taxon>Magnoliopsida</taxon>
        <taxon>eudicotyledons</taxon>
        <taxon>Gunneridae</taxon>
        <taxon>Pentapetalae</taxon>
        <taxon>rosids</taxon>
        <taxon>fabids</taxon>
        <taxon>Rosales</taxon>
        <taxon>Rosaceae</taxon>
        <taxon>Amygdaloideae</taxon>
        <taxon>Amygdaleae</taxon>
        <taxon>Prunus</taxon>
    </lineage>
</organism>
<name>A0A5H2Y4B8_PRUDU</name>